<dbReference type="InterPro" id="IPR029063">
    <property type="entry name" value="SAM-dependent_MTases_sf"/>
</dbReference>
<dbReference type="RefSeq" id="WP_132767117.1">
    <property type="nucleotide sequence ID" value="NZ_SMAB01000003.1"/>
</dbReference>
<proteinExistence type="predicted"/>
<dbReference type="PANTHER" id="PTHR38451">
    <property type="entry name" value="TRNA (ADENINE(22)-N(1))-METHYLTRANSFERASE"/>
    <property type="match status" value="1"/>
</dbReference>
<dbReference type="OrthoDB" id="5881184at2"/>
<dbReference type="InterPro" id="IPR006901">
    <property type="entry name" value="TrmK"/>
</dbReference>
<keyword evidence="1" id="KW-0175">Coiled coil</keyword>
<dbReference type="Pfam" id="PF04816">
    <property type="entry name" value="TrmK"/>
    <property type="match status" value="1"/>
</dbReference>
<dbReference type="Proteomes" id="UP000295788">
    <property type="component" value="Unassembled WGS sequence"/>
</dbReference>
<keyword evidence="3" id="KW-1185">Reference proteome</keyword>
<dbReference type="Gene3D" id="3.40.50.150">
    <property type="entry name" value="Vaccinia Virus protein VP39"/>
    <property type="match status" value="1"/>
</dbReference>
<reference evidence="2 3" key="1">
    <citation type="submission" date="2019-03" db="EMBL/GenBank/DDBJ databases">
        <title>Genomic Encyclopedia of Type Strains, Phase IV (KMG-IV): sequencing the most valuable type-strain genomes for metagenomic binning, comparative biology and taxonomic classification.</title>
        <authorList>
            <person name="Goeker M."/>
        </authorList>
    </citation>
    <scope>NUCLEOTIDE SEQUENCE [LARGE SCALE GENOMIC DNA]</scope>
    <source>
        <strain evidence="2 3">DSM 23802</strain>
    </source>
</reference>
<evidence type="ECO:0000313" key="3">
    <source>
        <dbReference type="Proteomes" id="UP000295788"/>
    </source>
</evidence>
<dbReference type="SUPFAM" id="SSF53335">
    <property type="entry name" value="S-adenosyl-L-methionine-dependent methyltransferases"/>
    <property type="match status" value="1"/>
</dbReference>
<protein>
    <submittedName>
        <fullName evidence="2">tRNA (Adenine22-N1)-methyltransferase</fullName>
    </submittedName>
</protein>
<keyword evidence="2" id="KW-0489">Methyltransferase</keyword>
<dbReference type="PANTHER" id="PTHR38451:SF1">
    <property type="entry name" value="TRNA (ADENINE(22)-N(1))-METHYLTRANSFERASE"/>
    <property type="match status" value="1"/>
</dbReference>
<comment type="caution">
    <text evidence="2">The sequence shown here is derived from an EMBL/GenBank/DDBJ whole genome shotgun (WGS) entry which is preliminary data.</text>
</comment>
<feature type="coiled-coil region" evidence="1">
    <location>
        <begin position="195"/>
        <end position="229"/>
    </location>
</feature>
<dbReference type="EMBL" id="SMAB01000003">
    <property type="protein sequence ID" value="TCS83713.1"/>
    <property type="molecule type" value="Genomic_DNA"/>
</dbReference>
<accession>A0A4R3KLI8</accession>
<evidence type="ECO:0000256" key="1">
    <source>
        <dbReference type="SAM" id="Coils"/>
    </source>
</evidence>
<dbReference type="Gene3D" id="1.10.287.1890">
    <property type="match status" value="1"/>
</dbReference>
<organism evidence="2 3">
    <name type="scientific">Tepidibacillus fermentans</name>
    <dbReference type="NCBI Taxonomy" id="1281767"/>
    <lineage>
        <taxon>Bacteria</taxon>
        <taxon>Bacillati</taxon>
        <taxon>Bacillota</taxon>
        <taxon>Bacilli</taxon>
        <taxon>Bacillales</taxon>
        <taxon>Bacillaceae</taxon>
        <taxon>Tepidibacillus</taxon>
    </lineage>
</organism>
<dbReference type="GO" id="GO:0160105">
    <property type="term" value="F:tRNA (adenine(22)-N1)-methyltransferase activity"/>
    <property type="evidence" value="ECO:0007669"/>
    <property type="project" value="InterPro"/>
</dbReference>
<gene>
    <name evidence="2" type="ORF">EDD72_10335</name>
</gene>
<evidence type="ECO:0000313" key="2">
    <source>
        <dbReference type="EMBL" id="TCS83713.1"/>
    </source>
</evidence>
<sequence length="250" mass="28786">MDSIVLSNRLKTIASFVPKGKKIADIGSDHALLPSYLVYNHIVPFAIAGEVNDGPLQAAKRQVQLYQLEDQISVRKGNGLEVIHPKEVDVITIAGMGGALIGQILEDGKEKLSSIERLILQPNVGEELVRKWLDKNQWFIVNETILEENEKIYEIIIAEPKNNQRQNPYQGLDITKEELYRLGPILWQKRSPILLKKWQRELQKVDYVIKQLERAMNENEKTKKIEELMVERNWILGVLECLQKDKPLFN</sequence>
<keyword evidence="2" id="KW-0808">Transferase</keyword>
<name>A0A4R3KLI8_9BACI</name>
<dbReference type="PIRSF" id="PIRSF018637">
    <property type="entry name" value="TrmK"/>
    <property type="match status" value="1"/>
</dbReference>
<dbReference type="AlphaFoldDB" id="A0A4R3KLI8"/>
<dbReference type="GO" id="GO:0032259">
    <property type="term" value="P:methylation"/>
    <property type="evidence" value="ECO:0007669"/>
    <property type="project" value="UniProtKB-KW"/>
</dbReference>